<dbReference type="Pfam" id="PF04097">
    <property type="entry name" value="Nic96"/>
    <property type="match status" value="1"/>
</dbReference>
<organism evidence="5 6">
    <name type="scientific">Phycomyces blakesleeanus (strain ATCC 8743b / DSM 1359 / FGSC 10004 / NBRC 33097 / NRRL 1555)</name>
    <dbReference type="NCBI Taxonomy" id="763407"/>
    <lineage>
        <taxon>Eukaryota</taxon>
        <taxon>Fungi</taxon>
        <taxon>Fungi incertae sedis</taxon>
        <taxon>Mucoromycota</taxon>
        <taxon>Mucoromycotina</taxon>
        <taxon>Mucoromycetes</taxon>
        <taxon>Mucorales</taxon>
        <taxon>Phycomycetaceae</taxon>
        <taxon>Phycomyces</taxon>
    </lineage>
</organism>
<dbReference type="FunCoup" id="A0A163EFD0">
    <property type="interactions" value="1177"/>
</dbReference>
<dbReference type="Proteomes" id="UP000077315">
    <property type="component" value="Unassembled WGS sequence"/>
</dbReference>
<dbReference type="GO" id="GO:0016973">
    <property type="term" value="P:poly(A)+ mRNA export from nucleus"/>
    <property type="evidence" value="ECO:0007669"/>
    <property type="project" value="TreeGrafter"/>
</dbReference>
<evidence type="ECO:0000256" key="4">
    <source>
        <dbReference type="RuleBase" id="RU364035"/>
    </source>
</evidence>
<dbReference type="STRING" id="763407.A0A163EFD0"/>
<name>A0A163EFD0_PHYB8</name>
<dbReference type="GO" id="GO:0006606">
    <property type="term" value="P:protein import into nucleus"/>
    <property type="evidence" value="ECO:0007669"/>
    <property type="project" value="TreeGrafter"/>
</dbReference>
<dbReference type="GO" id="GO:0005643">
    <property type="term" value="C:nuclear pore"/>
    <property type="evidence" value="ECO:0007669"/>
    <property type="project" value="UniProtKB-SubCell"/>
</dbReference>
<proteinExistence type="inferred from homology"/>
<accession>A0A163EFD0</accession>
<keyword evidence="4" id="KW-0472">Membrane</keyword>
<dbReference type="AlphaFoldDB" id="A0A163EFD0"/>
<evidence type="ECO:0000256" key="3">
    <source>
        <dbReference type="ARBA" id="ARBA00023242"/>
    </source>
</evidence>
<evidence type="ECO:0000256" key="2">
    <source>
        <dbReference type="ARBA" id="ARBA00010186"/>
    </source>
</evidence>
<dbReference type="EMBL" id="KV440973">
    <property type="protein sequence ID" value="OAD78350.1"/>
    <property type="molecule type" value="Genomic_DNA"/>
</dbReference>
<dbReference type="VEuPathDB" id="FungiDB:PHYBLDRAFT_163469"/>
<dbReference type="GO" id="GO:0017056">
    <property type="term" value="F:structural constituent of nuclear pore"/>
    <property type="evidence" value="ECO:0007669"/>
    <property type="project" value="InterPro"/>
</dbReference>
<dbReference type="OrthoDB" id="1918363at2759"/>
<keyword evidence="4" id="KW-0813">Transport</keyword>
<dbReference type="PANTHER" id="PTHR11225:SF4">
    <property type="entry name" value="NUCLEAR PORE COMPLEX PROTEIN NUP93"/>
    <property type="match status" value="1"/>
</dbReference>
<keyword evidence="4" id="KW-0509">mRNA transport</keyword>
<comment type="subcellular location">
    <subcellularLocation>
        <location evidence="1">Nucleus envelope</location>
    </subcellularLocation>
    <subcellularLocation>
        <location evidence="4">Nucleus</location>
        <location evidence="4">Nuclear pore complex</location>
    </subcellularLocation>
</comment>
<dbReference type="RefSeq" id="XP_018296390.1">
    <property type="nucleotide sequence ID" value="XM_018434804.1"/>
</dbReference>
<dbReference type="GeneID" id="28995710"/>
<dbReference type="InParanoid" id="A0A163EFD0"/>
<evidence type="ECO:0000313" key="6">
    <source>
        <dbReference type="Proteomes" id="UP000077315"/>
    </source>
</evidence>
<comment type="similarity">
    <text evidence="2 4">Belongs to the nucleoporin interacting component (NIC) family.</text>
</comment>
<evidence type="ECO:0000256" key="1">
    <source>
        <dbReference type="ARBA" id="ARBA00004259"/>
    </source>
</evidence>
<keyword evidence="4" id="KW-0811">Translocation</keyword>
<protein>
    <recommendedName>
        <fullName evidence="4">Nuclear pore protein</fullName>
    </recommendedName>
</protein>
<reference evidence="6" key="1">
    <citation type="submission" date="2015-06" db="EMBL/GenBank/DDBJ databases">
        <title>Expansion of signal transduction pathways in fungi by whole-genome duplication.</title>
        <authorList>
            <consortium name="DOE Joint Genome Institute"/>
            <person name="Corrochano L.M."/>
            <person name="Kuo A."/>
            <person name="Marcet-Houben M."/>
            <person name="Polaino S."/>
            <person name="Salamov A."/>
            <person name="Villalobos J.M."/>
            <person name="Alvarez M.I."/>
            <person name="Avalos J."/>
            <person name="Benito E.P."/>
            <person name="Benoit I."/>
            <person name="Burger G."/>
            <person name="Camino L.P."/>
            <person name="Canovas D."/>
            <person name="Cerda-Olmedo E."/>
            <person name="Cheng J.-F."/>
            <person name="Dominguez A."/>
            <person name="Elias M."/>
            <person name="Eslava A.P."/>
            <person name="Glaser F."/>
            <person name="Grimwood J."/>
            <person name="Gutierrez G."/>
            <person name="Heitman J."/>
            <person name="Henrissat B."/>
            <person name="Iturriaga E.A."/>
            <person name="Lang B.F."/>
            <person name="Lavin J.L."/>
            <person name="Lee S."/>
            <person name="Li W."/>
            <person name="Lindquist E."/>
            <person name="Lopez-Garcia S."/>
            <person name="Luque E.M."/>
            <person name="Marcos A.T."/>
            <person name="Martin J."/>
            <person name="McCluskey K."/>
            <person name="Medina H.R."/>
            <person name="Miralles-Duran A."/>
            <person name="Miyazaki A."/>
            <person name="Munoz-Torres E."/>
            <person name="Oguiza J.A."/>
            <person name="Ohm R."/>
            <person name="Olmedo M."/>
            <person name="Orejas M."/>
            <person name="Ortiz-Castellanos L."/>
            <person name="Pisabarro A.G."/>
            <person name="Rodriguez-Romero J."/>
            <person name="Ruiz-Herrera J."/>
            <person name="Ruiz-Vazquez R."/>
            <person name="Sanz C."/>
            <person name="Schackwitz W."/>
            <person name="Schmutz J."/>
            <person name="Shahriari M."/>
            <person name="Shelest E."/>
            <person name="Silva-Franco F."/>
            <person name="Soanes D."/>
            <person name="Syed K."/>
            <person name="Tagua V.G."/>
            <person name="Talbot N.J."/>
            <person name="Thon M."/>
            <person name="De vries R.P."/>
            <person name="Wiebenga A."/>
            <person name="Yadav J.S."/>
            <person name="Braun E.L."/>
            <person name="Baker S."/>
            <person name="Garre V."/>
            <person name="Horwitz B."/>
            <person name="Torres-Martinez S."/>
            <person name="Idnurm A."/>
            <person name="Herrera-Estrella A."/>
            <person name="Gabaldon T."/>
            <person name="Grigoriev I.V."/>
        </authorList>
    </citation>
    <scope>NUCLEOTIDE SEQUENCE [LARGE SCALE GENOMIC DNA]</scope>
    <source>
        <strain evidence="6">NRRL 1555(-)</strain>
    </source>
</reference>
<dbReference type="InterPro" id="IPR007231">
    <property type="entry name" value="Nucleoporin_int_Nup93/Nic96"/>
</dbReference>
<evidence type="ECO:0000313" key="5">
    <source>
        <dbReference type="EMBL" id="OAD78350.1"/>
    </source>
</evidence>
<sequence length="893" mass="103778">MWCALTVYQVEGQECIQMEQTFANLYEASKLLANPSRRNPQEILQRSFSQVIKETKDLEKTIPVDEESIAKGRAFFAKLGFPPVENFDVFGNIKINDSEGPSRYLNITDVEGHLQEHRDKMIIETIESVQKKARFCTISDFEEIRNKAMKEYRNNIEMDNRIAEERDRILGGNNPDHPMEYASEMYTKENPIKKRVLSYANVVQSLNGQRLQNKDFNVIAGFEKLAEVDCENNKMVGTEPHNVWNLLAWLAGEGNDISEGRREGNYMKAYLSKLPNTPESIELSHHLTNLARQWFERQFVRFVDMFLLKRILTANVGGNPEFGHRLKAFIKIQFKTDDQWNIQNLELAEDFPKWVYIYFLIRSGHFKNALVYVTEIAEKYPQDKKFMKYLEEYVENPHHLLSQATRKEIEYEHMLLKNNGNSVDPYKLALYKLLGRCDIYEDHVNGAINTLEDFMWFQLSLVRENIPEIEYGHGKYTLEDLQKRIVASGPSTFSANGANPWDYAIVLISSLQFERAVSHLYQQEATRLDAVHLAIACAYYGLLRIYTKPIQTDDNIFAISAKNIPEINFDQLVYRYTKVYVFENTKCILNYILLLSLFTPHHGFPNNSMVEKAREYIRRLVLFTKSFKEFLGEATDYGGRKPGLVDTYKALLGITTEADMVNYIYIPLVRSCIEAGLYTDAVKICEVGSDYNEATNILINQLESSINLPILDPPRLNPEDKKWNDELVKFSRELLTRYKRTPNIKCNIPLSKTYTVDTLLNILHFRELYESGRYDDAIQYMLRLNVVPLHDENDNVCQTLRQLKSGDKVIVKCIPKIVRILVDALERLHDCKCTHKDGSRDYDAEHENIRNCDRYARILFRFTGMADNDMLGELVYNEFLDLLMEFNQGVPKN</sequence>
<keyword evidence="6" id="KW-1185">Reference proteome</keyword>
<gene>
    <name evidence="5" type="ORF">PHYBLDRAFT_163469</name>
</gene>
<keyword evidence="4" id="KW-0906">Nuclear pore complex</keyword>
<keyword evidence="3 4" id="KW-0539">Nucleus</keyword>
<dbReference type="PANTHER" id="PTHR11225">
    <property type="entry name" value="NUCLEAR PORE COMPLEX PROTEIN NUP93 NUCLEOPORIN NUP93 DEAD EYE PROTEIN"/>
    <property type="match status" value="1"/>
</dbReference>
<keyword evidence="4" id="KW-0653">Protein transport</keyword>